<dbReference type="CDD" id="cd16377">
    <property type="entry name" value="23S_rRNA_IVP_like"/>
    <property type="match status" value="1"/>
</dbReference>
<dbReference type="AlphaFoldDB" id="A0A3D5Q900"/>
<dbReference type="SUPFAM" id="SSF158446">
    <property type="entry name" value="IVS-encoded protein-like"/>
    <property type="match status" value="1"/>
</dbReference>
<comment type="caution">
    <text evidence="1">The sequence shown here is derived from an EMBL/GenBank/DDBJ whole genome shotgun (WGS) entry which is preliminary data.</text>
</comment>
<gene>
    <name evidence="1" type="ORF">DHM44_00775</name>
</gene>
<dbReference type="PANTHER" id="PTHR38471:SF2">
    <property type="entry name" value="FOUR HELIX BUNDLE PROTEIN"/>
    <property type="match status" value="1"/>
</dbReference>
<dbReference type="Proteomes" id="UP000262325">
    <property type="component" value="Unassembled WGS sequence"/>
</dbReference>
<dbReference type="InterPro" id="IPR036583">
    <property type="entry name" value="23S_rRNA_IVS_sf"/>
</dbReference>
<dbReference type="InterPro" id="IPR012657">
    <property type="entry name" value="23S_rRNA-intervening_sequence"/>
</dbReference>
<reference evidence="1 2" key="1">
    <citation type="journal article" date="2018" name="Nat. Biotechnol.">
        <title>A standardized bacterial taxonomy based on genome phylogeny substantially revises the tree of life.</title>
        <authorList>
            <person name="Parks D.H."/>
            <person name="Chuvochina M."/>
            <person name="Waite D.W."/>
            <person name="Rinke C."/>
            <person name="Skarshewski A."/>
            <person name="Chaumeil P.A."/>
            <person name="Hugenholtz P."/>
        </authorList>
    </citation>
    <scope>NUCLEOTIDE SEQUENCE [LARGE SCALE GENOMIC DNA]</scope>
    <source>
        <strain evidence="1">UBA8672</strain>
    </source>
</reference>
<organism evidence="1 2">
    <name type="scientific">Flexistipes sinusarabici</name>
    <dbReference type="NCBI Taxonomy" id="2352"/>
    <lineage>
        <taxon>Bacteria</taxon>
        <taxon>Pseudomonadati</taxon>
        <taxon>Deferribacterota</taxon>
        <taxon>Deferribacteres</taxon>
        <taxon>Deferribacterales</taxon>
        <taxon>Flexistipitaceae</taxon>
        <taxon>Flexistipes</taxon>
    </lineage>
</organism>
<dbReference type="NCBIfam" id="NF008911">
    <property type="entry name" value="PRK12275.1-2"/>
    <property type="match status" value="1"/>
</dbReference>
<dbReference type="Pfam" id="PF05635">
    <property type="entry name" value="23S_rRNA_IVP"/>
    <property type="match status" value="1"/>
</dbReference>
<name>A0A3D5Q900_FLESI</name>
<dbReference type="PANTHER" id="PTHR38471">
    <property type="entry name" value="FOUR HELIX BUNDLE PROTEIN"/>
    <property type="match status" value="1"/>
</dbReference>
<dbReference type="NCBIfam" id="TIGR02436">
    <property type="entry name" value="four helix bundle protein"/>
    <property type="match status" value="1"/>
</dbReference>
<evidence type="ECO:0000313" key="2">
    <source>
        <dbReference type="Proteomes" id="UP000262325"/>
    </source>
</evidence>
<evidence type="ECO:0000313" key="1">
    <source>
        <dbReference type="EMBL" id="HCW92198.1"/>
    </source>
</evidence>
<sequence>MNDYKDLKVWQEAINLVEEVYQIINSFPKNETYALADQLKRAVVSIPSNISEGASRNTLKEYIQFLYIALGSSSEVETQLIIAERLGHIENIDSTFEQITKVRKMLNKLINTLKQKL</sequence>
<dbReference type="EMBL" id="DPPF01000015">
    <property type="protein sequence ID" value="HCW92198.1"/>
    <property type="molecule type" value="Genomic_DNA"/>
</dbReference>
<proteinExistence type="predicted"/>
<protein>
    <submittedName>
        <fullName evidence="1">Four helix bundle protein</fullName>
    </submittedName>
</protein>
<dbReference type="Gene3D" id="1.20.1440.60">
    <property type="entry name" value="23S rRNA-intervening sequence"/>
    <property type="match status" value="1"/>
</dbReference>
<accession>A0A3D5Q900</accession>